<dbReference type="InterPro" id="IPR025640">
    <property type="entry name" value="GYF_2"/>
</dbReference>
<dbReference type="InterPro" id="IPR025565">
    <property type="entry name" value="DUF4328"/>
</dbReference>
<feature type="domain" description="GYF" evidence="3">
    <location>
        <begin position="2"/>
        <end position="47"/>
    </location>
</feature>
<dbReference type="RefSeq" id="WP_343165043.1">
    <property type="nucleotide sequence ID" value="NZ_JBHRSV010000002.1"/>
</dbReference>
<organism evidence="4 5">
    <name type="scientific">Hyphobacterium vulgare</name>
    <dbReference type="NCBI Taxonomy" id="1736751"/>
    <lineage>
        <taxon>Bacteria</taxon>
        <taxon>Pseudomonadati</taxon>
        <taxon>Pseudomonadota</taxon>
        <taxon>Alphaproteobacteria</taxon>
        <taxon>Maricaulales</taxon>
        <taxon>Maricaulaceae</taxon>
        <taxon>Hyphobacterium</taxon>
    </lineage>
</organism>
<feature type="domain" description="DUF4328" evidence="2">
    <location>
        <begin position="125"/>
        <end position="296"/>
    </location>
</feature>
<proteinExistence type="predicted"/>
<feature type="transmembrane region" description="Helical" evidence="1">
    <location>
        <begin position="136"/>
        <end position="160"/>
    </location>
</feature>
<evidence type="ECO:0000313" key="5">
    <source>
        <dbReference type="Proteomes" id="UP001595379"/>
    </source>
</evidence>
<comment type="caution">
    <text evidence="4">The sequence shown here is derived from an EMBL/GenBank/DDBJ whole genome shotgun (WGS) entry which is preliminary data.</text>
</comment>
<accession>A0ABV6ZVB3</accession>
<evidence type="ECO:0000256" key="1">
    <source>
        <dbReference type="SAM" id="Phobius"/>
    </source>
</evidence>
<feature type="transmembrane region" description="Helical" evidence="1">
    <location>
        <begin position="222"/>
        <end position="241"/>
    </location>
</feature>
<dbReference type="Pfam" id="PF14237">
    <property type="entry name" value="GYF_2"/>
    <property type="match status" value="1"/>
</dbReference>
<evidence type="ECO:0000313" key="4">
    <source>
        <dbReference type="EMBL" id="MFC2925331.1"/>
    </source>
</evidence>
<reference evidence="5" key="1">
    <citation type="journal article" date="2019" name="Int. J. Syst. Evol. Microbiol.">
        <title>The Global Catalogue of Microorganisms (GCM) 10K type strain sequencing project: providing services to taxonomists for standard genome sequencing and annotation.</title>
        <authorList>
            <consortium name="The Broad Institute Genomics Platform"/>
            <consortium name="The Broad Institute Genome Sequencing Center for Infectious Disease"/>
            <person name="Wu L."/>
            <person name="Ma J."/>
        </authorList>
    </citation>
    <scope>NUCLEOTIDE SEQUENCE [LARGE SCALE GENOMIC DNA]</scope>
    <source>
        <strain evidence="5">KCTC 52487</strain>
    </source>
</reference>
<keyword evidence="1" id="KW-1133">Transmembrane helix</keyword>
<evidence type="ECO:0000259" key="2">
    <source>
        <dbReference type="Pfam" id="PF14219"/>
    </source>
</evidence>
<feature type="transmembrane region" description="Helical" evidence="1">
    <location>
        <begin position="181"/>
        <end position="202"/>
    </location>
</feature>
<feature type="transmembrane region" description="Helical" evidence="1">
    <location>
        <begin position="272"/>
        <end position="292"/>
    </location>
</feature>
<keyword evidence="5" id="KW-1185">Reference proteome</keyword>
<sequence>MWHYVHDGMTVGPVDNARISALIADGTITRETLVWRSGMTGWTKAGETQLSEQFSAAEAGERVPPVRVQNDGFEGFPRPLRGLLRWVRGFLYFYIALTIASFAVDLILIDFLSNLGPDPSRSPDADLADLERYQSLLGWLTILVFVMLYVTGFTVMRWMFRAMKNIWSVGGQTGMSPTMAVVWWFIPFASLWMPLLAMRRIWRGSFSPENPSTVTVPSTLGWWWFFWIGGAAVSVVGELFIQYSGVYDLPLFFSWQAFVDGVEIEQYRTGQIFIAAYLVIDLITAVLLLRILRQVSRRQDESLGVSA</sequence>
<keyword evidence="1" id="KW-0472">Membrane</keyword>
<evidence type="ECO:0000259" key="3">
    <source>
        <dbReference type="Pfam" id="PF14237"/>
    </source>
</evidence>
<dbReference type="EMBL" id="JBHRSV010000002">
    <property type="protein sequence ID" value="MFC2925331.1"/>
    <property type="molecule type" value="Genomic_DNA"/>
</dbReference>
<feature type="transmembrane region" description="Helical" evidence="1">
    <location>
        <begin position="91"/>
        <end position="116"/>
    </location>
</feature>
<keyword evidence="1" id="KW-0812">Transmembrane</keyword>
<name>A0ABV6ZVB3_9PROT</name>
<gene>
    <name evidence="4" type="ORF">ACFOOR_04355</name>
</gene>
<dbReference type="Pfam" id="PF14219">
    <property type="entry name" value="DUF4328"/>
    <property type="match status" value="1"/>
</dbReference>
<dbReference type="Proteomes" id="UP001595379">
    <property type="component" value="Unassembled WGS sequence"/>
</dbReference>
<protein>
    <submittedName>
        <fullName evidence="4">DUF4328 domain-containing protein</fullName>
    </submittedName>
</protein>